<proteinExistence type="predicted"/>
<dbReference type="Proteomes" id="UP001254257">
    <property type="component" value="Unassembled WGS sequence"/>
</dbReference>
<dbReference type="CDD" id="cd02148">
    <property type="entry name" value="RutE-like"/>
    <property type="match status" value="1"/>
</dbReference>
<keyword evidence="2" id="KW-0288">FMN</keyword>
<dbReference type="Pfam" id="PF00881">
    <property type="entry name" value="Nitroreductase"/>
    <property type="match status" value="1"/>
</dbReference>
<organism evidence="6 7">
    <name type="scientific">Bosea rubneri</name>
    <dbReference type="NCBI Taxonomy" id="3075434"/>
    <lineage>
        <taxon>Bacteria</taxon>
        <taxon>Pseudomonadati</taxon>
        <taxon>Pseudomonadota</taxon>
        <taxon>Alphaproteobacteria</taxon>
        <taxon>Hyphomicrobiales</taxon>
        <taxon>Boseaceae</taxon>
        <taxon>Bosea</taxon>
    </lineage>
</organism>
<dbReference type="SUPFAM" id="SSF55469">
    <property type="entry name" value="FMN-dependent nitroreductase-like"/>
    <property type="match status" value="1"/>
</dbReference>
<dbReference type="InterPro" id="IPR000415">
    <property type="entry name" value="Nitroreductase-like"/>
</dbReference>
<keyword evidence="7" id="KW-1185">Reference proteome</keyword>
<keyword evidence="3" id="KW-0521">NADP</keyword>
<evidence type="ECO:0000256" key="1">
    <source>
        <dbReference type="ARBA" id="ARBA00022630"/>
    </source>
</evidence>
<dbReference type="RefSeq" id="WP_316018974.1">
    <property type="nucleotide sequence ID" value="NZ_JAWDID010000020.1"/>
</dbReference>
<dbReference type="EMBL" id="JAWDID010000020">
    <property type="protein sequence ID" value="MDU0341140.1"/>
    <property type="molecule type" value="Genomic_DNA"/>
</dbReference>
<sequence length="202" mass="22406">MLQETSRETLSERSLDLLFREARTHHAWLPRPVTEAQLRELHALSRMAPTSNNISPQRIVFVVSPEAKQRLRRGLKPGNVDKTMAAPVTAILGIDSRFFDHLELLAPHAVDRRAGYLADPDLATRAAFRNATLQGAYLLMAARALGLDCGPMSGFLHDIVDEEFFPGGQVKSNFLINIGYGDPSGVRPRAARFAFDDVCQIL</sequence>
<dbReference type="PANTHER" id="PTHR43543:SF1">
    <property type="entry name" value="MALONIC SEMIALDEHYDE REDUCTASE RUTE-RELATED"/>
    <property type="match status" value="1"/>
</dbReference>
<dbReference type="Gene3D" id="3.40.109.10">
    <property type="entry name" value="NADH Oxidase"/>
    <property type="match status" value="1"/>
</dbReference>
<dbReference type="NCBIfam" id="NF003768">
    <property type="entry name" value="PRK05365.1"/>
    <property type="match status" value="1"/>
</dbReference>
<evidence type="ECO:0000313" key="7">
    <source>
        <dbReference type="Proteomes" id="UP001254257"/>
    </source>
</evidence>
<feature type="domain" description="Nitroreductase" evidence="5">
    <location>
        <begin position="22"/>
        <end position="163"/>
    </location>
</feature>
<comment type="caution">
    <text evidence="6">The sequence shown here is derived from an EMBL/GenBank/DDBJ whole genome shotgun (WGS) entry which is preliminary data.</text>
</comment>
<evidence type="ECO:0000256" key="2">
    <source>
        <dbReference type="ARBA" id="ARBA00022643"/>
    </source>
</evidence>
<dbReference type="GO" id="GO:0035527">
    <property type="term" value="F:3-hydroxypropionate dehydrogenase (NADP+) activity"/>
    <property type="evidence" value="ECO:0007669"/>
    <property type="project" value="UniProtKB-EC"/>
</dbReference>
<protein>
    <submittedName>
        <fullName evidence="6">Malonic semialdehyde reductase</fullName>
        <ecNumber evidence="6">1.1.1.298</ecNumber>
    </submittedName>
</protein>
<reference evidence="6 7" key="1">
    <citation type="submission" date="2023-09" db="EMBL/GenBank/DDBJ databases">
        <title>Whole genome shotgun sequencing (WGS) of Bosea sp. ZW T0_25, isolated from stored onions (Allium cepa).</title>
        <authorList>
            <person name="Stoll D.A."/>
            <person name="Huch M."/>
        </authorList>
    </citation>
    <scope>NUCLEOTIDE SEQUENCE [LARGE SCALE GENOMIC DNA]</scope>
    <source>
        <strain evidence="6 7">ZW T0_25</strain>
    </source>
</reference>
<evidence type="ECO:0000256" key="3">
    <source>
        <dbReference type="ARBA" id="ARBA00022857"/>
    </source>
</evidence>
<accession>A0ABU3S8M6</accession>
<evidence type="ECO:0000313" key="6">
    <source>
        <dbReference type="EMBL" id="MDU0341140.1"/>
    </source>
</evidence>
<keyword evidence="1" id="KW-0285">Flavoprotein</keyword>
<dbReference type="EC" id="1.1.1.298" evidence="6"/>
<evidence type="ECO:0000256" key="4">
    <source>
        <dbReference type="ARBA" id="ARBA00023002"/>
    </source>
</evidence>
<dbReference type="PANTHER" id="PTHR43543">
    <property type="entry name" value="MALONIC SEMIALDEHYDE REDUCTASE RUTE-RELATED"/>
    <property type="match status" value="1"/>
</dbReference>
<gene>
    <name evidence="6" type="ORF">RKE40_14680</name>
</gene>
<dbReference type="InterPro" id="IPR029479">
    <property type="entry name" value="Nitroreductase"/>
</dbReference>
<dbReference type="InterPro" id="IPR023936">
    <property type="entry name" value="RutE-like"/>
</dbReference>
<evidence type="ECO:0000259" key="5">
    <source>
        <dbReference type="Pfam" id="PF00881"/>
    </source>
</evidence>
<name>A0ABU3S8M6_9HYPH</name>
<dbReference type="InterPro" id="IPR050461">
    <property type="entry name" value="Nitroreductase_HadB/RutE"/>
</dbReference>
<keyword evidence="4 6" id="KW-0560">Oxidoreductase</keyword>